<evidence type="ECO:0000313" key="2">
    <source>
        <dbReference type="Proteomes" id="UP000306753"/>
    </source>
</evidence>
<dbReference type="EMBL" id="QLAG01000003">
    <property type="protein sequence ID" value="TLX64814.1"/>
    <property type="molecule type" value="Genomic_DNA"/>
</dbReference>
<name>A0A5R9QHS6_9GAMM</name>
<organism evidence="1 2">
    <name type="scientific">Stutzerimonas nosocomialis</name>
    <dbReference type="NCBI Taxonomy" id="1056496"/>
    <lineage>
        <taxon>Bacteria</taxon>
        <taxon>Pseudomonadati</taxon>
        <taxon>Pseudomonadota</taxon>
        <taxon>Gammaproteobacteria</taxon>
        <taxon>Pseudomonadales</taxon>
        <taxon>Pseudomonadaceae</taxon>
        <taxon>Stutzerimonas</taxon>
    </lineage>
</organism>
<evidence type="ECO:0000313" key="1">
    <source>
        <dbReference type="EMBL" id="TLX64814.1"/>
    </source>
</evidence>
<dbReference type="AlphaFoldDB" id="A0A5R9QHS6"/>
<protein>
    <submittedName>
        <fullName evidence="1">Heme biosynthesis protein HemY</fullName>
    </submittedName>
</protein>
<sequence>MKRYALVLLLVLVCLGALGWAVSQSAGYVLITYDRFRYESTFWIFLALLACLWL</sequence>
<keyword evidence="2" id="KW-1185">Reference proteome</keyword>
<proteinExistence type="predicted"/>
<feature type="non-terminal residue" evidence="1">
    <location>
        <position position="54"/>
    </location>
</feature>
<accession>A0A5R9QHS6</accession>
<gene>
    <name evidence="1" type="ORF">DN820_02935</name>
</gene>
<dbReference type="Proteomes" id="UP000306753">
    <property type="component" value="Unassembled WGS sequence"/>
</dbReference>
<comment type="caution">
    <text evidence="1">The sequence shown here is derived from an EMBL/GenBank/DDBJ whole genome shotgun (WGS) entry which is preliminary data.</text>
</comment>
<reference evidence="1 2" key="1">
    <citation type="journal article" date="2017" name="Eur. J. Clin. Microbiol. Infect. Dis.">
        <title>Uncommonly isolated clinical Pseudomonas: identification and phylogenetic assignation.</title>
        <authorList>
            <person name="Mulet M."/>
            <person name="Gomila M."/>
            <person name="Ramirez A."/>
            <person name="Cardew S."/>
            <person name="Moore E.R."/>
            <person name="Lalucat J."/>
            <person name="Garcia-Valdes E."/>
        </authorList>
    </citation>
    <scope>NUCLEOTIDE SEQUENCE [LARGE SCALE GENOMIC DNA]</scope>
    <source>
        <strain evidence="1 2">SD129</strain>
    </source>
</reference>